<dbReference type="EMBL" id="BBWV01000001">
    <property type="protein sequence ID" value="GAO42716.1"/>
    <property type="molecule type" value="Genomic_DNA"/>
</dbReference>
<dbReference type="Pfam" id="PF13715">
    <property type="entry name" value="CarbopepD_reg_2"/>
    <property type="match status" value="1"/>
</dbReference>
<dbReference type="InterPro" id="IPR008969">
    <property type="entry name" value="CarboxyPept-like_regulatory"/>
</dbReference>
<evidence type="ECO:0000256" key="6">
    <source>
        <dbReference type="ARBA" id="ARBA00023136"/>
    </source>
</evidence>
<dbReference type="Proteomes" id="UP000033121">
    <property type="component" value="Unassembled WGS sequence"/>
</dbReference>
<evidence type="ECO:0000256" key="3">
    <source>
        <dbReference type="ARBA" id="ARBA00022452"/>
    </source>
</evidence>
<dbReference type="Gene3D" id="2.60.40.1120">
    <property type="entry name" value="Carboxypeptidase-like, regulatory domain"/>
    <property type="match status" value="1"/>
</dbReference>
<evidence type="ECO:0000259" key="12">
    <source>
        <dbReference type="Pfam" id="PF07715"/>
    </source>
</evidence>
<sequence>MRFMKRSCLLRTSLSLFLITALCSIATAQRSITGKITDDRAGQAIANVNVTVKGSTRGAVSGADGVYSISVMQDDSILVFSSTGYSTLEVPINGRSTIDVTMAIGSAKLAEVVVVGYGTQSKRDVTGAVASIKGDEFRDLPVSSPVQALQGRTAGVNVVRNGGSPGNTGSIRIRGTGTINNADPLIVIDGVPAGNLNSVNPNDIASMEILKDASASAIYGTRAANGVVIVTTKRGGFEQPNTVSLNAYTGISNVHKTIDMLDAPTLVTLKKERYTNDGIAINPVWEDPSNQVQRTNWQDELFQQGKVNNIDLSLGGGSAKSSYMLSAGYYDEQGVITNSYFKRFSLRINSDHKVGKRLKIGESLQLTRTVDNALNTTSAQDGLIWSAIRFMPFIPVKNDDGTWGSSKASNEYGDINNPVFTANTNDASNTNTRLLGNLNLEYQIVKGLKLRVNLGLDGNHYSGRNFSIIVTDQTRTTNNNSLTKSFSESYSLLGEYFLSYSNIFAGKHKVDVVAGYTAQTFDGDNFSAAKRDFLNEDPHQRYFDAGQTLNSISGNRYYDALQSMFGRVNYDYDKRYLFTATFRADGSSKFAEGNKWGYFPAFSAGWRISQEKFFKVRFIDDLKLTAGWGQLGNQNVTGLQYLALIGNGGRYSFNDNTVVGAAQQRLPNKNISWETAEMSNIGLTAGLLDNRLQVSLNYFNKTTRDMLLAPPTIGTVGTLTIPDQNVGVLKNSGLEIDLGYRVQQGDFSWGVSGNASFIKNKVEKLYDGNFIASQTYGRPNEEISRTYEGEPLGIFWGWKTNGLYQTTEDINSDPNIAKDQRRLDGLIEPGDVRFIDTNGDGRIDDNDRVKLGSPHPAVVYGLNADFGYKGFDLSLFFLGNAGLEIYNADRMQGLDPTYSFNMYAETANRWTGPNTSNSIPRMTTKRNNRNYRTSDMFIEKGDFFRLKNLVIGYTLKETLTRKAGMSRVRFYVTGQNVFTVTGYSGLDPELGYTDGNKQINVDYAQYPQSRTWIFGANITF</sequence>
<keyword evidence="3 8" id="KW-1134">Transmembrane beta strand</keyword>
<keyword evidence="5 9" id="KW-0798">TonB box</keyword>
<keyword evidence="14" id="KW-1185">Reference proteome</keyword>
<evidence type="ECO:0000259" key="11">
    <source>
        <dbReference type="Pfam" id="PF00593"/>
    </source>
</evidence>
<comment type="subcellular location">
    <subcellularLocation>
        <location evidence="1 8">Cell outer membrane</location>
        <topology evidence="1 8">Multi-pass membrane protein</topology>
    </subcellularLocation>
</comment>
<evidence type="ECO:0000256" key="5">
    <source>
        <dbReference type="ARBA" id="ARBA00023077"/>
    </source>
</evidence>
<keyword evidence="10" id="KW-0732">Signal</keyword>
<dbReference type="InterPro" id="IPR012910">
    <property type="entry name" value="Plug_dom"/>
</dbReference>
<protein>
    <submittedName>
        <fullName evidence="13">Putative TonB-dependent receptor</fullName>
    </submittedName>
</protein>
<evidence type="ECO:0000256" key="1">
    <source>
        <dbReference type="ARBA" id="ARBA00004571"/>
    </source>
</evidence>
<reference evidence="13 14" key="1">
    <citation type="submission" date="2015-04" db="EMBL/GenBank/DDBJ databases">
        <title>Whole genome shotgun sequence of Flavihumibacter petaseus NBRC 106054.</title>
        <authorList>
            <person name="Miyazawa S."/>
            <person name="Hosoyama A."/>
            <person name="Hashimoto M."/>
            <person name="Noguchi M."/>
            <person name="Tsuchikane K."/>
            <person name="Ohji S."/>
            <person name="Yamazoe A."/>
            <person name="Ichikawa N."/>
            <person name="Kimura A."/>
            <person name="Fujita N."/>
        </authorList>
    </citation>
    <scope>NUCLEOTIDE SEQUENCE [LARGE SCALE GENOMIC DNA]</scope>
    <source>
        <strain evidence="13 14">NBRC 106054</strain>
    </source>
</reference>
<dbReference type="InterPro" id="IPR000531">
    <property type="entry name" value="Beta-barrel_TonB"/>
</dbReference>
<keyword evidence="13" id="KW-0675">Receptor</keyword>
<dbReference type="GO" id="GO:0009279">
    <property type="term" value="C:cell outer membrane"/>
    <property type="evidence" value="ECO:0007669"/>
    <property type="project" value="UniProtKB-SubCell"/>
</dbReference>
<feature type="chain" id="PRO_5002429687" evidence="10">
    <location>
        <begin position="29"/>
        <end position="1020"/>
    </location>
</feature>
<dbReference type="InterPro" id="IPR036942">
    <property type="entry name" value="Beta-barrel_TonB_sf"/>
</dbReference>
<dbReference type="STRING" id="1220578.FPE01S_01_17330"/>
<comment type="similarity">
    <text evidence="8 9">Belongs to the TonB-dependent receptor family.</text>
</comment>
<dbReference type="AlphaFoldDB" id="A0A0E9MZA0"/>
<dbReference type="NCBIfam" id="TIGR04056">
    <property type="entry name" value="OMP_RagA_SusC"/>
    <property type="match status" value="1"/>
</dbReference>
<dbReference type="InterPro" id="IPR037066">
    <property type="entry name" value="Plug_dom_sf"/>
</dbReference>
<organism evidence="13 14">
    <name type="scientific">Flavihumibacter petaseus NBRC 106054</name>
    <dbReference type="NCBI Taxonomy" id="1220578"/>
    <lineage>
        <taxon>Bacteria</taxon>
        <taxon>Pseudomonadati</taxon>
        <taxon>Bacteroidota</taxon>
        <taxon>Chitinophagia</taxon>
        <taxon>Chitinophagales</taxon>
        <taxon>Chitinophagaceae</taxon>
        <taxon>Flavihumibacter</taxon>
    </lineage>
</organism>
<name>A0A0E9MZA0_9BACT</name>
<keyword evidence="2 8" id="KW-0813">Transport</keyword>
<keyword evidence="4 8" id="KW-0812">Transmembrane</keyword>
<feature type="domain" description="TonB-dependent receptor-like beta-barrel" evidence="11">
    <location>
        <begin position="396"/>
        <end position="773"/>
    </location>
</feature>
<dbReference type="InterPro" id="IPR023997">
    <property type="entry name" value="TonB-dep_OMP_SusC/RagA_CS"/>
</dbReference>
<keyword evidence="6 8" id="KW-0472">Membrane</keyword>
<dbReference type="SUPFAM" id="SSF49464">
    <property type="entry name" value="Carboxypeptidase regulatory domain-like"/>
    <property type="match status" value="1"/>
</dbReference>
<accession>A0A0E9MZA0</accession>
<evidence type="ECO:0000256" key="4">
    <source>
        <dbReference type="ARBA" id="ARBA00022692"/>
    </source>
</evidence>
<evidence type="ECO:0000313" key="13">
    <source>
        <dbReference type="EMBL" id="GAO42716.1"/>
    </source>
</evidence>
<evidence type="ECO:0000256" key="7">
    <source>
        <dbReference type="ARBA" id="ARBA00023237"/>
    </source>
</evidence>
<dbReference type="InterPro" id="IPR039426">
    <property type="entry name" value="TonB-dep_rcpt-like"/>
</dbReference>
<dbReference type="NCBIfam" id="TIGR04057">
    <property type="entry name" value="SusC_RagA_signa"/>
    <property type="match status" value="1"/>
</dbReference>
<dbReference type="PROSITE" id="PS52016">
    <property type="entry name" value="TONB_DEPENDENT_REC_3"/>
    <property type="match status" value="1"/>
</dbReference>
<evidence type="ECO:0000256" key="2">
    <source>
        <dbReference type="ARBA" id="ARBA00022448"/>
    </source>
</evidence>
<dbReference type="Gene3D" id="2.40.170.20">
    <property type="entry name" value="TonB-dependent receptor, beta-barrel domain"/>
    <property type="match status" value="1"/>
</dbReference>
<feature type="signal peptide" evidence="10">
    <location>
        <begin position="1"/>
        <end position="28"/>
    </location>
</feature>
<dbReference type="Pfam" id="PF00593">
    <property type="entry name" value="TonB_dep_Rec_b-barrel"/>
    <property type="match status" value="1"/>
</dbReference>
<dbReference type="InterPro" id="IPR023996">
    <property type="entry name" value="TonB-dep_OMP_SusC/RagA"/>
</dbReference>
<evidence type="ECO:0000256" key="9">
    <source>
        <dbReference type="RuleBase" id="RU003357"/>
    </source>
</evidence>
<keyword evidence="7 8" id="KW-0998">Cell outer membrane</keyword>
<evidence type="ECO:0000313" key="14">
    <source>
        <dbReference type="Proteomes" id="UP000033121"/>
    </source>
</evidence>
<feature type="domain" description="TonB-dependent receptor plug" evidence="12">
    <location>
        <begin position="122"/>
        <end position="227"/>
    </location>
</feature>
<gene>
    <name evidence="13" type="ORF">FPE01S_01_17330</name>
</gene>
<comment type="caution">
    <text evidence="13">The sequence shown here is derived from an EMBL/GenBank/DDBJ whole genome shotgun (WGS) entry which is preliminary data.</text>
</comment>
<evidence type="ECO:0000256" key="10">
    <source>
        <dbReference type="SAM" id="SignalP"/>
    </source>
</evidence>
<proteinExistence type="inferred from homology"/>
<dbReference type="SUPFAM" id="SSF56935">
    <property type="entry name" value="Porins"/>
    <property type="match status" value="1"/>
</dbReference>
<dbReference type="Gene3D" id="2.170.130.10">
    <property type="entry name" value="TonB-dependent receptor, plug domain"/>
    <property type="match status" value="1"/>
</dbReference>
<evidence type="ECO:0000256" key="8">
    <source>
        <dbReference type="PROSITE-ProRule" id="PRU01360"/>
    </source>
</evidence>
<dbReference type="Pfam" id="PF07715">
    <property type="entry name" value="Plug"/>
    <property type="match status" value="1"/>
</dbReference>